<evidence type="ECO:0000313" key="3">
    <source>
        <dbReference type="Proteomes" id="UP000628079"/>
    </source>
</evidence>
<reference evidence="2" key="2">
    <citation type="submission" date="2020-09" db="EMBL/GenBank/DDBJ databases">
        <authorList>
            <person name="Sun Q."/>
            <person name="Zhou Y."/>
        </authorList>
    </citation>
    <scope>NUCLEOTIDE SEQUENCE</scope>
    <source>
        <strain evidence="2">CGMCC 1.10749</strain>
    </source>
</reference>
<organism evidence="2 3">
    <name type="scientific">Knoellia flava</name>
    <dbReference type="NCBI Taxonomy" id="913969"/>
    <lineage>
        <taxon>Bacteria</taxon>
        <taxon>Bacillati</taxon>
        <taxon>Actinomycetota</taxon>
        <taxon>Actinomycetes</taxon>
        <taxon>Micrococcales</taxon>
        <taxon>Intrasporangiaceae</taxon>
        <taxon>Knoellia</taxon>
    </lineage>
</organism>
<evidence type="ECO:0000256" key="1">
    <source>
        <dbReference type="SAM" id="MobiDB-lite"/>
    </source>
</evidence>
<sequence>MTTPCGLATVSACRGTADAMLHTHQLPPEEERHSFGSRTVHPAAQRRGFDQLDAGTSNWCPICQSTLMRCYRAGCSNAAAEAMSYAYLAAVYALNITRGKYGRAWSSEEEDWATHVAHRRAKSRVTGNSGDPDRWPTPPSSLVNWFAGWVQRDIKTELERKFGINSDDDLDDPSTGGDHDPDPVTNPISGEGTPSGGPNPSTLRPNRSYPSNRSASGSPTYLEDQSGGIDVLGPPTGRRGQPSLMPGTTSPFRGPEQAALIKEYNELLSGELTGLVDVLLRELTGLEPRGDSPTPRELMLTYIANIVEQCRRVDGSPWKSERSIVTDRLKVLNPESKATQRDINRLQSQVRRTRTEVLTPACSALIEDRNNTLTDRQRSALQHLLHHINGDRITIATTHDEKNDTEVGPR</sequence>
<accession>A0A8H9FUW4</accession>
<gene>
    <name evidence="2" type="ORF">GCM10011314_21270</name>
</gene>
<feature type="compositionally biased region" description="Polar residues" evidence="1">
    <location>
        <begin position="196"/>
        <end position="219"/>
    </location>
</feature>
<protein>
    <submittedName>
        <fullName evidence="2">Uncharacterized protein</fullName>
    </submittedName>
</protein>
<feature type="region of interest" description="Disordered" evidence="1">
    <location>
        <begin position="163"/>
        <end position="254"/>
    </location>
</feature>
<dbReference type="Proteomes" id="UP000628079">
    <property type="component" value="Unassembled WGS sequence"/>
</dbReference>
<reference evidence="2" key="1">
    <citation type="journal article" date="2014" name="Int. J. Syst. Evol. Microbiol.">
        <title>Complete genome sequence of Corynebacterium casei LMG S-19264T (=DSM 44701T), isolated from a smear-ripened cheese.</title>
        <authorList>
            <consortium name="US DOE Joint Genome Institute (JGI-PGF)"/>
            <person name="Walter F."/>
            <person name="Albersmeier A."/>
            <person name="Kalinowski J."/>
            <person name="Ruckert C."/>
        </authorList>
    </citation>
    <scope>NUCLEOTIDE SEQUENCE</scope>
    <source>
        <strain evidence="2">CGMCC 1.10749</strain>
    </source>
</reference>
<dbReference type="AlphaFoldDB" id="A0A8H9FUW4"/>
<name>A0A8H9FUW4_9MICO</name>
<comment type="caution">
    <text evidence="2">The sequence shown here is derived from an EMBL/GenBank/DDBJ whole genome shotgun (WGS) entry which is preliminary data.</text>
</comment>
<dbReference type="EMBL" id="BMEA01000002">
    <property type="protein sequence ID" value="GGB81407.1"/>
    <property type="molecule type" value="Genomic_DNA"/>
</dbReference>
<feature type="region of interest" description="Disordered" evidence="1">
    <location>
        <begin position="117"/>
        <end position="137"/>
    </location>
</feature>
<evidence type="ECO:0000313" key="2">
    <source>
        <dbReference type="EMBL" id="GGB81407.1"/>
    </source>
</evidence>
<proteinExistence type="predicted"/>